<reference evidence="2 3" key="1">
    <citation type="submission" date="2016-11" db="EMBL/GenBank/DDBJ databases">
        <authorList>
            <person name="Jaros S."/>
            <person name="Januszkiewicz K."/>
            <person name="Wedrychowicz H."/>
        </authorList>
    </citation>
    <scope>NUCLEOTIDE SEQUENCE [LARGE SCALE GENOMIC DNA]</scope>
    <source>
        <strain evidence="2 3">CGMCC 4.2025</strain>
    </source>
</reference>
<sequence length="161" mass="18215">MSDMIASVEAAEESVALHGNTADRSKTQRILAAMPFDAPWLRMFQGRPTMRRVRADVTRAIDTAWDALITDNDIRFLDPELADAHATFMDSLRRLINELDGMHDPDNGSSPPTYLEVPPEWKRSDPERYRQTLADLSGARDAFLEARTELMNSLNRRGLLS</sequence>
<dbReference type="AlphaFoldDB" id="A0A1M7R1L9"/>
<dbReference type="OrthoDB" id="4315400at2"/>
<dbReference type="Proteomes" id="UP000184111">
    <property type="component" value="Unassembled WGS sequence"/>
</dbReference>
<name>A0A1M7R1L9_9ACTN</name>
<evidence type="ECO:0000313" key="3">
    <source>
        <dbReference type="Proteomes" id="UP000184111"/>
    </source>
</evidence>
<dbReference type="RefSeq" id="WP_073503134.1">
    <property type="nucleotide sequence ID" value="NZ_FRBI01000069.1"/>
</dbReference>
<dbReference type="EMBL" id="FRBI01000069">
    <property type="protein sequence ID" value="SHN38525.1"/>
    <property type="molecule type" value="Genomic_DNA"/>
</dbReference>
<accession>A0A1M7R1L9</accession>
<organism evidence="2 3">
    <name type="scientific">Actinacidiphila paucisporea</name>
    <dbReference type="NCBI Taxonomy" id="310782"/>
    <lineage>
        <taxon>Bacteria</taxon>
        <taxon>Bacillati</taxon>
        <taxon>Actinomycetota</taxon>
        <taxon>Actinomycetes</taxon>
        <taxon>Kitasatosporales</taxon>
        <taxon>Streptomycetaceae</taxon>
        <taxon>Actinacidiphila</taxon>
    </lineage>
</organism>
<keyword evidence="3" id="KW-1185">Reference proteome</keyword>
<feature type="region of interest" description="Disordered" evidence="1">
    <location>
        <begin position="103"/>
        <end position="123"/>
    </location>
</feature>
<protein>
    <submittedName>
        <fullName evidence="2">Uncharacterized protein</fullName>
    </submittedName>
</protein>
<evidence type="ECO:0000313" key="2">
    <source>
        <dbReference type="EMBL" id="SHN38525.1"/>
    </source>
</evidence>
<gene>
    <name evidence="2" type="ORF">SAMN05216499_1694</name>
</gene>
<proteinExistence type="predicted"/>
<evidence type="ECO:0000256" key="1">
    <source>
        <dbReference type="SAM" id="MobiDB-lite"/>
    </source>
</evidence>